<dbReference type="Pfam" id="PF03160">
    <property type="entry name" value="Calx-beta"/>
    <property type="match status" value="3"/>
</dbReference>
<dbReference type="AlphaFoldDB" id="A0A5C6DGC5"/>
<reference evidence="7 8" key="1">
    <citation type="submission" date="2019-02" db="EMBL/GenBank/DDBJ databases">
        <title>Deep-cultivation of Planctomycetes and their phenomic and genomic characterization uncovers novel biology.</title>
        <authorList>
            <person name="Wiegand S."/>
            <person name="Jogler M."/>
            <person name="Boedeker C."/>
            <person name="Pinto D."/>
            <person name="Vollmers J."/>
            <person name="Rivas-Marin E."/>
            <person name="Kohn T."/>
            <person name="Peeters S.H."/>
            <person name="Heuer A."/>
            <person name="Rast P."/>
            <person name="Oberbeckmann S."/>
            <person name="Bunk B."/>
            <person name="Jeske O."/>
            <person name="Meyerdierks A."/>
            <person name="Storesund J.E."/>
            <person name="Kallscheuer N."/>
            <person name="Luecker S."/>
            <person name="Lage O.M."/>
            <person name="Pohl T."/>
            <person name="Merkel B.J."/>
            <person name="Hornburger P."/>
            <person name="Mueller R.-W."/>
            <person name="Bruemmer F."/>
            <person name="Labrenz M."/>
            <person name="Spormann A.M."/>
            <person name="Op Den Camp H."/>
            <person name="Overmann J."/>
            <person name="Amann R."/>
            <person name="Jetten M.S.M."/>
            <person name="Mascher T."/>
            <person name="Medema M.H."/>
            <person name="Devos D.P."/>
            <person name="Kaster A.-K."/>
            <person name="Ovreas L."/>
            <person name="Rohde M."/>
            <person name="Galperin M.Y."/>
            <person name="Jogler C."/>
        </authorList>
    </citation>
    <scope>NUCLEOTIDE SEQUENCE [LARGE SCALE GENOMIC DNA]</scope>
    <source>
        <strain evidence="7 8">Q31b</strain>
    </source>
</reference>
<keyword evidence="3" id="KW-0106">Calcium</keyword>
<name>A0A5C6DGC5_9BACT</name>
<dbReference type="Proteomes" id="UP000315471">
    <property type="component" value="Unassembled WGS sequence"/>
</dbReference>
<dbReference type="GO" id="GO:0016020">
    <property type="term" value="C:membrane"/>
    <property type="evidence" value="ECO:0007669"/>
    <property type="project" value="InterPro"/>
</dbReference>
<evidence type="ECO:0000256" key="4">
    <source>
        <dbReference type="ARBA" id="ARBA00023065"/>
    </source>
</evidence>
<keyword evidence="1" id="KW-0732">Signal</keyword>
<dbReference type="Pfam" id="PF00404">
    <property type="entry name" value="Dockerin_1"/>
    <property type="match status" value="1"/>
</dbReference>
<evidence type="ECO:0000313" key="7">
    <source>
        <dbReference type="EMBL" id="TWU35778.1"/>
    </source>
</evidence>
<evidence type="ECO:0000259" key="6">
    <source>
        <dbReference type="SMART" id="SM00237"/>
    </source>
</evidence>
<dbReference type="PANTHER" id="PTHR11878">
    <property type="entry name" value="SODIUM/CALCIUM EXCHANGER"/>
    <property type="match status" value="1"/>
</dbReference>
<dbReference type="GO" id="GO:0004553">
    <property type="term" value="F:hydrolase activity, hydrolyzing O-glycosyl compounds"/>
    <property type="evidence" value="ECO:0007669"/>
    <property type="project" value="InterPro"/>
</dbReference>
<feature type="domain" description="Calx-beta" evidence="6">
    <location>
        <begin position="874"/>
        <end position="975"/>
    </location>
</feature>
<organism evidence="7 8">
    <name type="scientific">Novipirellula aureliae</name>
    <dbReference type="NCBI Taxonomy" id="2527966"/>
    <lineage>
        <taxon>Bacteria</taxon>
        <taxon>Pseudomonadati</taxon>
        <taxon>Planctomycetota</taxon>
        <taxon>Planctomycetia</taxon>
        <taxon>Pirellulales</taxon>
        <taxon>Pirellulaceae</taxon>
        <taxon>Novipirellula</taxon>
    </lineage>
</organism>
<proteinExistence type="predicted"/>
<evidence type="ECO:0000256" key="1">
    <source>
        <dbReference type="ARBA" id="ARBA00022729"/>
    </source>
</evidence>
<gene>
    <name evidence="7" type="ORF">Q31b_52130</name>
</gene>
<feature type="domain" description="Calx-beta" evidence="6">
    <location>
        <begin position="533"/>
        <end position="633"/>
    </location>
</feature>
<dbReference type="InterPro" id="IPR003644">
    <property type="entry name" value="Calx_beta"/>
</dbReference>
<dbReference type="SUPFAM" id="SSF50978">
    <property type="entry name" value="WD40 repeat-like"/>
    <property type="match status" value="1"/>
</dbReference>
<sequence length="1265" mass="131989">MRSPRRKRRRLFRLETLERRDLLAASVWQNSTDRFDVNNDAVYSSGDLIPIFAEVLNHNYSDANGRLPDERPSDDNAYFFDVSGDGFVTHLDLNQMRFFLGASDFTTYRPNILSVNSERQDKEDPLTIEDFVFGGAMSVTVDSDYFAGSVDVATEDIAGQAVAGVDYTSFSTTLSFDESNDYMESFSVDFIADATPEPDETFAVTLSNLQPGEEGPWIFDQTLVYDTEFSTASTANLSSAATDVNVQDTTAYVTDGDGVHVFSIFDVSNPLALGSLTGLGDTQAIQVVDFSTAYIAAGEDGLIVMDVTNPAMMMPLGSLPTTADVYDVYYLDGRLYTAEGNDGAHTMRIYDASDPAALVELGRTVTPEINQLIVQGTVAYAAASDGGLILLDVADPSSITMLDSDNTLNAQSIDLRDTTLYVGATDSVKAYDVSDPSNIVLLGSIDSGTNVSFSLSGEFGYFGDEIRGFGGLLYATESDGLLKVYNVSNPSEMVLVGSFAVTNPRGLDLAVDRVFLAADSGLQVLTQTQIATVVGTILNDDEGTPTVFFTSDGQFVREVDGSVSVEFTLSAASDTPIVVPISYSGTADDGTDYSSGGVSEISIPAGDTSASLSLSIIDDEVAESSETIVVSMGTPSGAVLGSVTEQTITITDDDVNATPTVQFTADAQNASESDGSISVSVMLSAASDTEVVVPLSYSGTADDGTDYSSSGASQITIPAGDTSASVSLSISDDDEVEPAETIIVSMGTPSGADLGTTSEQTITITDNDVTATPTVQFTADAQNASESDGSINVSVMLSAASNTEVVVPLSYSGTADDGTDYSSSGASQITIPAGDTSASVSLSITDDDEVEPAETIIVSMGTPSGADLGTTSEQTITITDDDATATPTVQFASATQNASESDGSISVSVTLSAASDTEVVVPLSYSGTADDGTDYSSSGASQITIPVGDTSAGVSLSITDDDDVEPAETIIVSMGTPSGVNLGSTSEQTITINDNDVTVPTDEQVVVSRGLVTGPALIPAGDKAVVHIFGAKRDTELTVTAIGRSSVNGMPTVHLYDADLGVLADNRTGSITATLDGGKLYAIRFEATDAERLFSIRSSAGYDALFQTPITNLIQRTDVDASGETTANDALMIVNRLSESRSAQGESLSFANRFYDVSGDGIITALDALMVINFLSEGSRSVAESESIPLAANGIDNESIADSDVFSDEFAIVAPEKKVMVFSNPDPSDPLPSDPLPSSAAQTDNEMEGQEVDLVMALLGGTDLG</sequence>
<evidence type="ECO:0000256" key="3">
    <source>
        <dbReference type="ARBA" id="ARBA00022837"/>
    </source>
</evidence>
<evidence type="ECO:0000256" key="2">
    <source>
        <dbReference type="ARBA" id="ARBA00022737"/>
    </source>
</evidence>
<feature type="domain" description="Calx-beta" evidence="6">
    <location>
        <begin position="646"/>
        <end position="747"/>
    </location>
</feature>
<dbReference type="Gene3D" id="1.10.1330.10">
    <property type="entry name" value="Dockerin domain"/>
    <property type="match status" value="1"/>
</dbReference>
<dbReference type="PROSITE" id="PS00018">
    <property type="entry name" value="EF_HAND_1"/>
    <property type="match status" value="1"/>
</dbReference>
<keyword evidence="4" id="KW-0406">Ion transport</keyword>
<comment type="caution">
    <text evidence="7">The sequence shown here is derived from an EMBL/GenBank/DDBJ whole genome shotgun (WGS) entry which is preliminary data.</text>
</comment>
<dbReference type="Pfam" id="PF08309">
    <property type="entry name" value="LVIVD"/>
    <property type="match status" value="3"/>
</dbReference>
<dbReference type="InterPro" id="IPR013211">
    <property type="entry name" value="LVIVD"/>
</dbReference>
<dbReference type="InterPro" id="IPR038081">
    <property type="entry name" value="CalX-like_sf"/>
</dbReference>
<dbReference type="InterPro" id="IPR036439">
    <property type="entry name" value="Dockerin_dom_sf"/>
</dbReference>
<dbReference type="RefSeq" id="WP_146602291.1">
    <property type="nucleotide sequence ID" value="NZ_SJPY01000009.1"/>
</dbReference>
<dbReference type="EMBL" id="SJPY01000009">
    <property type="protein sequence ID" value="TWU35778.1"/>
    <property type="molecule type" value="Genomic_DNA"/>
</dbReference>
<feature type="domain" description="Calx-beta" evidence="6">
    <location>
        <begin position="760"/>
        <end position="861"/>
    </location>
</feature>
<dbReference type="InterPro" id="IPR036322">
    <property type="entry name" value="WD40_repeat_dom_sf"/>
</dbReference>
<evidence type="ECO:0000256" key="5">
    <source>
        <dbReference type="SAM" id="MobiDB-lite"/>
    </source>
</evidence>
<dbReference type="GO" id="GO:0030001">
    <property type="term" value="P:metal ion transport"/>
    <property type="evidence" value="ECO:0007669"/>
    <property type="project" value="TreeGrafter"/>
</dbReference>
<accession>A0A5C6DGC5</accession>
<keyword evidence="8" id="KW-1185">Reference proteome</keyword>
<keyword evidence="2" id="KW-0677">Repeat</keyword>
<feature type="region of interest" description="Disordered" evidence="5">
    <location>
        <begin position="1223"/>
        <end position="1247"/>
    </location>
</feature>
<dbReference type="GO" id="GO:0000272">
    <property type="term" value="P:polysaccharide catabolic process"/>
    <property type="evidence" value="ECO:0007669"/>
    <property type="project" value="InterPro"/>
</dbReference>
<dbReference type="InterPro" id="IPR018247">
    <property type="entry name" value="EF_Hand_1_Ca_BS"/>
</dbReference>
<dbReference type="SMART" id="SM00237">
    <property type="entry name" value="Calx_beta"/>
    <property type="match status" value="4"/>
</dbReference>
<dbReference type="SUPFAM" id="SSF141072">
    <property type="entry name" value="CalX-like"/>
    <property type="match status" value="5"/>
</dbReference>
<dbReference type="Gene3D" id="2.60.40.2030">
    <property type="match status" value="5"/>
</dbReference>
<dbReference type="InterPro" id="IPR051171">
    <property type="entry name" value="CaCA"/>
</dbReference>
<dbReference type="InterPro" id="IPR002105">
    <property type="entry name" value="Dockerin_1_rpt"/>
</dbReference>
<keyword evidence="4" id="KW-0813">Transport</keyword>
<dbReference type="OrthoDB" id="282736at2"/>
<dbReference type="GO" id="GO:0007154">
    <property type="term" value="P:cell communication"/>
    <property type="evidence" value="ECO:0007669"/>
    <property type="project" value="InterPro"/>
</dbReference>
<protein>
    <submittedName>
        <fullName evidence="7">Calx-beta domain protein</fullName>
    </submittedName>
</protein>
<evidence type="ECO:0000313" key="8">
    <source>
        <dbReference type="Proteomes" id="UP000315471"/>
    </source>
</evidence>
<dbReference type="PANTHER" id="PTHR11878:SF65">
    <property type="entry name" value="NA_CA-EXCHANGE PROTEIN, ISOFORM G"/>
    <property type="match status" value="1"/>
</dbReference>